<evidence type="ECO:0000313" key="3">
    <source>
        <dbReference type="EMBL" id="GAK51378.1"/>
    </source>
</evidence>
<dbReference type="GO" id="GO:0051607">
    <property type="term" value="P:defense response to virus"/>
    <property type="evidence" value="ECO:0007669"/>
    <property type="project" value="UniProtKB-KW"/>
</dbReference>
<gene>
    <name evidence="3" type="ORF">U14_02622</name>
</gene>
<dbReference type="STRING" id="1499966.U14_02622"/>
<reference evidence="3 4" key="1">
    <citation type="journal article" date="2015" name="PeerJ">
        <title>First genomic representation of candidate bacterial phylum KSB3 points to enhanced environmental sensing as a trigger of wastewater bulking.</title>
        <authorList>
            <person name="Sekiguchi Y."/>
            <person name="Ohashi A."/>
            <person name="Parks D.H."/>
            <person name="Yamauchi T."/>
            <person name="Tyson G.W."/>
            <person name="Hugenholtz P."/>
        </authorList>
    </citation>
    <scope>NUCLEOTIDE SEQUENCE [LARGE SCALE GENOMIC DNA]</scope>
</reference>
<dbReference type="Proteomes" id="UP000030700">
    <property type="component" value="Unassembled WGS sequence"/>
</dbReference>
<dbReference type="Pfam" id="PF03787">
    <property type="entry name" value="RAMPs"/>
    <property type="match status" value="1"/>
</dbReference>
<feature type="domain" description="CRISPR type III-associated protein" evidence="2">
    <location>
        <begin position="42"/>
        <end position="353"/>
    </location>
</feature>
<sequence length="510" mass="59739">MEHPYYPNPFDFVPFPQESPDVKTPQEWTQQGVCCTGYFDVRIKALTPVHIVGDQKVEEHAVTDERKNYRILHSDFYRRYNIPIIPASTIRGCLRVFLEAACNCWASQLTPYYEKEYGGQFPHKNPQGRHIGFRVLDRMLPEAQKANSDKIDETRKTAVPTKFYPTFDHSDGIDLTSYLFGCVLPKDEHDESGPAWKGRIIIEDARISEHSLADRDQYDTYTLPDIDGTAFMGGAKPSASNWWYMRPAGIQRRGNICEFIGDHFRGRKFYYHQNPQRCVREYVSNSRNWSRKFHPLYSIPLECLRTNETTEPFRVYFENLPERYLNLLLFALFPGTRIRHKLGYGKSYGYGSVAFEYIQGSGRFRENRREKSEVESIGRRYAQLDQAFSSPETLFQTFLSGLAHRESLEHLNRILWYQNDLSQVFMYPPFQKGGFQFSAKPREVEQLLETFLGSRRYQDYRQNQFISLPPAEAQKLAETLWRKDYKAAVDFEVYQQHASGFQNIASRRTF</sequence>
<evidence type="ECO:0000259" key="2">
    <source>
        <dbReference type="Pfam" id="PF03787"/>
    </source>
</evidence>
<accession>A0A081BLW2</accession>
<keyword evidence="4" id="KW-1185">Reference proteome</keyword>
<name>A0A081BLW2_9BACT</name>
<protein>
    <recommendedName>
        <fullName evidence="2">CRISPR type III-associated protein domain-containing protein</fullName>
    </recommendedName>
</protein>
<dbReference type="EMBL" id="DF820457">
    <property type="protein sequence ID" value="GAK51378.1"/>
    <property type="molecule type" value="Genomic_DNA"/>
</dbReference>
<evidence type="ECO:0000256" key="1">
    <source>
        <dbReference type="ARBA" id="ARBA00023118"/>
    </source>
</evidence>
<dbReference type="InterPro" id="IPR005537">
    <property type="entry name" value="RAMP_III_fam"/>
</dbReference>
<dbReference type="HOGENOM" id="CLU_533879_0_0_0"/>
<evidence type="ECO:0000313" key="4">
    <source>
        <dbReference type="Proteomes" id="UP000030700"/>
    </source>
</evidence>
<organism evidence="3 4">
    <name type="scientific">Candidatus Moduliflexus flocculans</name>
    <dbReference type="NCBI Taxonomy" id="1499966"/>
    <lineage>
        <taxon>Bacteria</taxon>
        <taxon>Candidatus Moduliflexota</taxon>
        <taxon>Candidatus Moduliflexia</taxon>
        <taxon>Candidatus Moduliflexales</taxon>
        <taxon>Candidatus Moduliflexaceae</taxon>
    </lineage>
</organism>
<dbReference type="CDD" id="cd09726">
    <property type="entry name" value="RAMP_I_III"/>
    <property type="match status" value="1"/>
</dbReference>
<keyword evidence="1" id="KW-0051">Antiviral defense</keyword>
<dbReference type="AlphaFoldDB" id="A0A081BLW2"/>
<proteinExistence type="predicted"/>